<accession>A0A5S5AT34</accession>
<evidence type="ECO:0000313" key="2">
    <source>
        <dbReference type="Proteomes" id="UP000322294"/>
    </source>
</evidence>
<gene>
    <name evidence="1" type="ORF">LZ11_01144</name>
</gene>
<reference evidence="1 2" key="1">
    <citation type="submission" date="2019-07" db="EMBL/GenBank/DDBJ databases">
        <title>Genomic Encyclopedia of Type Strains, Phase I: the one thousand microbial genomes (KMG-I) project.</title>
        <authorList>
            <person name="Kyrpides N."/>
        </authorList>
    </citation>
    <scope>NUCLEOTIDE SEQUENCE [LARGE SCALE GENOMIC DNA]</scope>
    <source>
        <strain evidence="1 2">DSM 16647</strain>
    </source>
</reference>
<sequence>MVKFDTAEYRKYTILYFELEGPINPEILKDICPPKVNSTKGLIISGRGPIWLYCYLVHYYHFTVFIATFDPRLGGAVIVESHIPEFKPGNVIMLEEVDTENLI</sequence>
<evidence type="ECO:0000313" key="1">
    <source>
        <dbReference type="EMBL" id="TYP55429.1"/>
    </source>
</evidence>
<keyword evidence="2" id="KW-1185">Reference proteome</keyword>
<dbReference type="Pfam" id="PF09620">
    <property type="entry name" value="Cas_csx3"/>
    <property type="match status" value="1"/>
</dbReference>
<comment type="caution">
    <text evidence="1">The sequence shown here is derived from an EMBL/GenBank/DDBJ whole genome shotgun (WGS) entry which is preliminary data.</text>
</comment>
<dbReference type="NCBIfam" id="TIGR02579">
    <property type="entry name" value="cas_csx3"/>
    <property type="match status" value="1"/>
</dbReference>
<dbReference type="EMBL" id="VNHO01000010">
    <property type="protein sequence ID" value="TYP55429.1"/>
    <property type="molecule type" value="Genomic_DNA"/>
</dbReference>
<dbReference type="Proteomes" id="UP000322294">
    <property type="component" value="Unassembled WGS sequence"/>
</dbReference>
<organism evidence="1 2">
    <name type="scientific">Thermosediminibacter litoriperuensis</name>
    <dbReference type="NCBI Taxonomy" id="291989"/>
    <lineage>
        <taxon>Bacteria</taxon>
        <taxon>Bacillati</taxon>
        <taxon>Bacillota</taxon>
        <taxon>Clostridia</taxon>
        <taxon>Thermosediminibacterales</taxon>
        <taxon>Thermosediminibacteraceae</taxon>
        <taxon>Thermosediminibacter</taxon>
    </lineage>
</organism>
<proteinExistence type="predicted"/>
<dbReference type="OrthoDB" id="9810787at2"/>
<protein>
    <submittedName>
        <fullName evidence="1">CRISPR-associated protein, Csx3 family</fullName>
    </submittedName>
</protein>
<name>A0A5S5AT34_9FIRM</name>
<dbReference type="RefSeq" id="WP_148866919.1">
    <property type="nucleotide sequence ID" value="NZ_VNHO01000010.1"/>
</dbReference>
<dbReference type="AlphaFoldDB" id="A0A5S5AT34"/>
<dbReference type="InterPro" id="IPR013409">
    <property type="entry name" value="CRISPR-assoc_prot_Crn3/Csx3"/>
</dbReference>